<feature type="domain" description="Response regulatory" evidence="10">
    <location>
        <begin position="4"/>
        <end position="117"/>
    </location>
</feature>
<dbReference type="PANTHER" id="PTHR48111">
    <property type="entry name" value="REGULATOR OF RPOS"/>
    <property type="match status" value="1"/>
</dbReference>
<dbReference type="PANTHER" id="PTHR48111:SF2">
    <property type="entry name" value="RESPONSE REGULATOR SAER"/>
    <property type="match status" value="1"/>
</dbReference>
<evidence type="ECO:0000256" key="2">
    <source>
        <dbReference type="ARBA" id="ARBA00022553"/>
    </source>
</evidence>
<comment type="caution">
    <text evidence="12">The sequence shown here is derived from an EMBL/GenBank/DDBJ whole genome shotgun (WGS) entry which is preliminary data.</text>
</comment>
<dbReference type="InterPro" id="IPR036388">
    <property type="entry name" value="WH-like_DNA-bd_sf"/>
</dbReference>
<evidence type="ECO:0000256" key="1">
    <source>
        <dbReference type="ARBA" id="ARBA00018672"/>
    </source>
</evidence>
<dbReference type="Gene3D" id="1.10.10.10">
    <property type="entry name" value="Winged helix-like DNA-binding domain superfamily/Winged helix DNA-binding domain"/>
    <property type="match status" value="1"/>
</dbReference>
<evidence type="ECO:0000256" key="8">
    <source>
        <dbReference type="PROSITE-ProRule" id="PRU00169"/>
    </source>
</evidence>
<dbReference type="Pfam" id="PF00486">
    <property type="entry name" value="Trans_reg_C"/>
    <property type="match status" value="1"/>
</dbReference>
<dbReference type="Gene3D" id="6.10.250.690">
    <property type="match status" value="1"/>
</dbReference>
<accession>A0A011WM81</accession>
<dbReference type="PROSITE" id="PS50110">
    <property type="entry name" value="RESPONSE_REGULATORY"/>
    <property type="match status" value="1"/>
</dbReference>
<dbReference type="PROSITE" id="PS51755">
    <property type="entry name" value="OMPR_PHOB"/>
    <property type="match status" value="1"/>
</dbReference>
<dbReference type="InterPro" id="IPR039420">
    <property type="entry name" value="WalR-like"/>
</dbReference>
<evidence type="ECO:0000256" key="3">
    <source>
        <dbReference type="ARBA" id="ARBA00023012"/>
    </source>
</evidence>
<dbReference type="AlphaFoldDB" id="A0A011WM81"/>
<dbReference type="SUPFAM" id="SSF52172">
    <property type="entry name" value="CheY-like"/>
    <property type="match status" value="1"/>
</dbReference>
<gene>
    <name evidence="12" type="ORF">RASY3_17670</name>
</gene>
<feature type="domain" description="OmpR/PhoB-type" evidence="11">
    <location>
        <begin position="126"/>
        <end position="224"/>
    </location>
</feature>
<feature type="DNA-binding region" description="OmpR/PhoB-type" evidence="9">
    <location>
        <begin position="126"/>
        <end position="224"/>
    </location>
</feature>
<keyword evidence="4" id="KW-0805">Transcription regulation</keyword>
<protein>
    <recommendedName>
        <fullName evidence="1">Stage 0 sporulation protein A homolog</fullName>
    </recommendedName>
</protein>
<organism evidence="12 13">
    <name type="scientific">Ruminococcus albus SY3</name>
    <dbReference type="NCBI Taxonomy" id="1341156"/>
    <lineage>
        <taxon>Bacteria</taxon>
        <taxon>Bacillati</taxon>
        <taxon>Bacillota</taxon>
        <taxon>Clostridia</taxon>
        <taxon>Eubacteriales</taxon>
        <taxon>Oscillospiraceae</taxon>
        <taxon>Ruminococcus</taxon>
    </lineage>
</organism>
<dbReference type="EMBL" id="JEOB01000004">
    <property type="protein sequence ID" value="EXM38120.1"/>
    <property type="molecule type" value="Genomic_DNA"/>
</dbReference>
<dbReference type="CDD" id="cd00383">
    <property type="entry name" value="trans_reg_C"/>
    <property type="match status" value="1"/>
</dbReference>
<dbReference type="InterPro" id="IPR001789">
    <property type="entry name" value="Sig_transdc_resp-reg_receiver"/>
</dbReference>
<dbReference type="FunFam" id="1.10.10.10:FF:000018">
    <property type="entry name" value="DNA-binding response regulator ResD"/>
    <property type="match status" value="1"/>
</dbReference>
<keyword evidence="5 9" id="KW-0238">DNA-binding</keyword>
<evidence type="ECO:0000256" key="7">
    <source>
        <dbReference type="ARBA" id="ARBA00024867"/>
    </source>
</evidence>
<evidence type="ECO:0000256" key="6">
    <source>
        <dbReference type="ARBA" id="ARBA00023163"/>
    </source>
</evidence>
<dbReference type="PATRIC" id="fig|1341156.4.peg.3135"/>
<dbReference type="GO" id="GO:0000976">
    <property type="term" value="F:transcription cis-regulatory region binding"/>
    <property type="evidence" value="ECO:0007669"/>
    <property type="project" value="TreeGrafter"/>
</dbReference>
<evidence type="ECO:0000256" key="5">
    <source>
        <dbReference type="ARBA" id="ARBA00023125"/>
    </source>
</evidence>
<feature type="modified residue" description="4-aspartylphosphate" evidence="8">
    <location>
        <position position="53"/>
    </location>
</feature>
<dbReference type="SMART" id="SM00862">
    <property type="entry name" value="Trans_reg_C"/>
    <property type="match status" value="1"/>
</dbReference>
<reference evidence="12 13" key="1">
    <citation type="submission" date="2013-06" db="EMBL/GenBank/DDBJ databases">
        <title>Rumen cellulosomics: divergent fiber-degrading strategies revealed by comparative genome-wide analysis of six Ruminococcal strains.</title>
        <authorList>
            <person name="Dassa B."/>
            <person name="Borovok I."/>
            <person name="Lamed R."/>
            <person name="Flint H."/>
            <person name="Yeoman C.J."/>
            <person name="White B."/>
            <person name="Bayer E.A."/>
        </authorList>
    </citation>
    <scope>NUCLEOTIDE SEQUENCE [LARGE SCALE GENOMIC DNA]</scope>
    <source>
        <strain evidence="12 13">SY3</strain>
    </source>
</reference>
<dbReference type="Pfam" id="PF00072">
    <property type="entry name" value="Response_reg"/>
    <property type="match status" value="1"/>
</dbReference>
<evidence type="ECO:0000259" key="11">
    <source>
        <dbReference type="PROSITE" id="PS51755"/>
    </source>
</evidence>
<dbReference type="SMART" id="SM00448">
    <property type="entry name" value="REC"/>
    <property type="match status" value="1"/>
</dbReference>
<dbReference type="RefSeq" id="WP_037290321.1">
    <property type="nucleotide sequence ID" value="NZ_JEOB01000004.1"/>
</dbReference>
<evidence type="ECO:0000313" key="13">
    <source>
        <dbReference type="Proteomes" id="UP000021369"/>
    </source>
</evidence>
<keyword evidence="2 8" id="KW-0597">Phosphoprotein</keyword>
<dbReference type="GO" id="GO:0032993">
    <property type="term" value="C:protein-DNA complex"/>
    <property type="evidence" value="ECO:0007669"/>
    <property type="project" value="TreeGrafter"/>
</dbReference>
<keyword evidence="13" id="KW-1185">Reference proteome</keyword>
<dbReference type="OrthoDB" id="1655504at2"/>
<evidence type="ECO:0000259" key="10">
    <source>
        <dbReference type="PROSITE" id="PS50110"/>
    </source>
</evidence>
<keyword evidence="6" id="KW-0804">Transcription</keyword>
<dbReference type="GO" id="GO:0000156">
    <property type="term" value="F:phosphorelay response regulator activity"/>
    <property type="evidence" value="ECO:0007669"/>
    <property type="project" value="TreeGrafter"/>
</dbReference>
<proteinExistence type="predicted"/>
<dbReference type="InterPro" id="IPR011006">
    <property type="entry name" value="CheY-like_superfamily"/>
</dbReference>
<evidence type="ECO:0000313" key="12">
    <source>
        <dbReference type="EMBL" id="EXM38120.1"/>
    </source>
</evidence>
<keyword evidence="3" id="KW-0902">Two-component regulatory system</keyword>
<evidence type="ECO:0000256" key="9">
    <source>
        <dbReference type="PROSITE-ProRule" id="PRU01091"/>
    </source>
</evidence>
<dbReference type="GO" id="GO:0005829">
    <property type="term" value="C:cytosol"/>
    <property type="evidence" value="ECO:0007669"/>
    <property type="project" value="TreeGrafter"/>
</dbReference>
<evidence type="ECO:0000256" key="4">
    <source>
        <dbReference type="ARBA" id="ARBA00023015"/>
    </source>
</evidence>
<name>A0A011WM81_RUMAL</name>
<dbReference type="Gene3D" id="3.40.50.2300">
    <property type="match status" value="1"/>
</dbReference>
<dbReference type="GO" id="GO:0006355">
    <property type="term" value="P:regulation of DNA-templated transcription"/>
    <property type="evidence" value="ECO:0007669"/>
    <property type="project" value="InterPro"/>
</dbReference>
<sequence>MKIRIAVVEDDREISSILKELLEISGYECVQAFDGDEASKLLSRESFDMVLMDLMLPYKNGERLIAEIRENGETPVIVISAKSMMETKLEVLRLGADDYIIKPFDLDEVLVRIEVVLRRSGAFSAKPVLEAGELSLNTEENRLTVGGKQVQLTAKELMLLKLFLEHPKKVYTKAELYETVWNEQYFYEDNTINVHVSNLRSKLKKASGKDHIETVWGIGYRLKGYEQ</sequence>
<comment type="function">
    <text evidence="7">May play the central regulatory role in sporulation. It may be an element of the effector pathway responsible for the activation of sporulation genes in response to nutritional stress. Spo0A may act in concert with spo0H (a sigma factor) to control the expression of some genes that are critical to the sporulation process.</text>
</comment>
<dbReference type="InterPro" id="IPR001867">
    <property type="entry name" value="OmpR/PhoB-type_DNA-bd"/>
</dbReference>
<dbReference type="Proteomes" id="UP000021369">
    <property type="component" value="Unassembled WGS sequence"/>
</dbReference>